<evidence type="ECO:0000313" key="3">
    <source>
        <dbReference type="EMBL" id="OJJ55492.1"/>
    </source>
</evidence>
<feature type="chain" id="PRO_5009887609" description="F-box domain-containing protein" evidence="1">
    <location>
        <begin position="18"/>
        <end position="315"/>
    </location>
</feature>
<dbReference type="OrthoDB" id="3800738at2759"/>
<dbReference type="EMBL" id="KV878592">
    <property type="protein sequence ID" value="OJJ55492.1"/>
    <property type="molecule type" value="Genomic_DNA"/>
</dbReference>
<sequence>MASPSHLTLAIFELVEAILLHLEDPVEIVRTKRVCRRWRDIITTSPLLQEACWYRPFSKLAALGHQNTSTSAAKGAERHIWKVNPAFKRVGMHVRICYGPSQEHGDFSLQTRVYDKPGSWTTMLATQPPRTQVELDIDCYQDDPQEQTIHYWIQSTGQPLLIGDIMAVLAECQNRQECGIDRWDADIEYRRGDMLVGTDDAWGEERPDRELGEIPDDVSVKVVFAKNDPWRGWCPAFSLRRCENDTATGMNFLHEMQLYKVAAVRGKECDRGDGDGLTRVCTSGGEYQANLVVVRDYDHPYLQDCRHIYRRLSDV</sequence>
<dbReference type="Pfam" id="PF12937">
    <property type="entry name" value="F-box-like"/>
    <property type="match status" value="1"/>
</dbReference>
<dbReference type="VEuPathDB" id="FungiDB:ASPSYDRAFT_135134"/>
<dbReference type="InterPro" id="IPR036047">
    <property type="entry name" value="F-box-like_dom_sf"/>
</dbReference>
<name>A0A1L9T7S5_9EURO</name>
<dbReference type="CDD" id="cd09917">
    <property type="entry name" value="F-box_SF"/>
    <property type="match status" value="1"/>
</dbReference>
<dbReference type="RefSeq" id="XP_040699298.1">
    <property type="nucleotide sequence ID" value="XM_040840715.1"/>
</dbReference>
<reference evidence="4" key="1">
    <citation type="journal article" date="2017" name="Genome Biol.">
        <title>Comparative genomics reveals high biological diversity and specific adaptations in the industrially and medically important fungal genus Aspergillus.</title>
        <authorList>
            <person name="de Vries R.P."/>
            <person name="Riley R."/>
            <person name="Wiebenga A."/>
            <person name="Aguilar-Osorio G."/>
            <person name="Amillis S."/>
            <person name="Uchima C.A."/>
            <person name="Anderluh G."/>
            <person name="Asadollahi M."/>
            <person name="Askin M."/>
            <person name="Barry K."/>
            <person name="Battaglia E."/>
            <person name="Bayram O."/>
            <person name="Benocci T."/>
            <person name="Braus-Stromeyer S.A."/>
            <person name="Caldana C."/>
            <person name="Canovas D."/>
            <person name="Cerqueira G.C."/>
            <person name="Chen F."/>
            <person name="Chen W."/>
            <person name="Choi C."/>
            <person name="Clum A."/>
            <person name="Dos Santos R.A."/>
            <person name="Damasio A.R."/>
            <person name="Diallinas G."/>
            <person name="Emri T."/>
            <person name="Fekete E."/>
            <person name="Flipphi M."/>
            <person name="Freyberg S."/>
            <person name="Gallo A."/>
            <person name="Gournas C."/>
            <person name="Habgood R."/>
            <person name="Hainaut M."/>
            <person name="Harispe M.L."/>
            <person name="Henrissat B."/>
            <person name="Hilden K.S."/>
            <person name="Hope R."/>
            <person name="Hossain A."/>
            <person name="Karabika E."/>
            <person name="Karaffa L."/>
            <person name="Karanyi Z."/>
            <person name="Krasevec N."/>
            <person name="Kuo A."/>
            <person name="Kusch H."/>
            <person name="LaButti K."/>
            <person name="Lagendijk E.L."/>
            <person name="Lapidus A."/>
            <person name="Levasseur A."/>
            <person name="Lindquist E."/>
            <person name="Lipzen A."/>
            <person name="Logrieco A.F."/>
            <person name="MacCabe A."/>
            <person name="Maekelae M.R."/>
            <person name="Malavazi I."/>
            <person name="Melin P."/>
            <person name="Meyer V."/>
            <person name="Mielnichuk N."/>
            <person name="Miskei M."/>
            <person name="Molnar A.P."/>
            <person name="Mule G."/>
            <person name="Ngan C.Y."/>
            <person name="Orejas M."/>
            <person name="Orosz E."/>
            <person name="Ouedraogo J.P."/>
            <person name="Overkamp K.M."/>
            <person name="Park H.-S."/>
            <person name="Perrone G."/>
            <person name="Piumi F."/>
            <person name="Punt P.J."/>
            <person name="Ram A.F."/>
            <person name="Ramon A."/>
            <person name="Rauscher S."/>
            <person name="Record E."/>
            <person name="Riano-Pachon D.M."/>
            <person name="Robert V."/>
            <person name="Roehrig J."/>
            <person name="Ruller R."/>
            <person name="Salamov A."/>
            <person name="Salih N.S."/>
            <person name="Samson R.A."/>
            <person name="Sandor E."/>
            <person name="Sanguinetti M."/>
            <person name="Schuetze T."/>
            <person name="Sepcic K."/>
            <person name="Shelest E."/>
            <person name="Sherlock G."/>
            <person name="Sophianopoulou V."/>
            <person name="Squina F.M."/>
            <person name="Sun H."/>
            <person name="Susca A."/>
            <person name="Todd R.B."/>
            <person name="Tsang A."/>
            <person name="Unkles S.E."/>
            <person name="van de Wiele N."/>
            <person name="van Rossen-Uffink D."/>
            <person name="Oliveira J.V."/>
            <person name="Vesth T.C."/>
            <person name="Visser J."/>
            <person name="Yu J.-H."/>
            <person name="Zhou M."/>
            <person name="Andersen M.R."/>
            <person name="Archer D.B."/>
            <person name="Baker S.E."/>
            <person name="Benoit I."/>
            <person name="Brakhage A.A."/>
            <person name="Braus G.H."/>
            <person name="Fischer R."/>
            <person name="Frisvad J.C."/>
            <person name="Goldman G.H."/>
            <person name="Houbraken J."/>
            <person name="Oakley B."/>
            <person name="Pocsi I."/>
            <person name="Scazzocchio C."/>
            <person name="Seiboth B."/>
            <person name="vanKuyk P.A."/>
            <person name="Wortman J."/>
            <person name="Dyer P.S."/>
            <person name="Grigoriev I.V."/>
        </authorList>
    </citation>
    <scope>NUCLEOTIDE SEQUENCE [LARGE SCALE GENOMIC DNA]</scope>
    <source>
        <strain evidence="4">CBS 593.65</strain>
    </source>
</reference>
<feature type="domain" description="F-box" evidence="2">
    <location>
        <begin position="13"/>
        <end position="45"/>
    </location>
</feature>
<dbReference type="InterPro" id="IPR001810">
    <property type="entry name" value="F-box_dom"/>
</dbReference>
<dbReference type="GeneID" id="63756788"/>
<organism evidence="3 4">
    <name type="scientific">Aspergillus sydowii CBS 593.65</name>
    <dbReference type="NCBI Taxonomy" id="1036612"/>
    <lineage>
        <taxon>Eukaryota</taxon>
        <taxon>Fungi</taxon>
        <taxon>Dikarya</taxon>
        <taxon>Ascomycota</taxon>
        <taxon>Pezizomycotina</taxon>
        <taxon>Eurotiomycetes</taxon>
        <taxon>Eurotiomycetidae</taxon>
        <taxon>Eurotiales</taxon>
        <taxon>Aspergillaceae</taxon>
        <taxon>Aspergillus</taxon>
        <taxon>Aspergillus subgen. Nidulantes</taxon>
    </lineage>
</organism>
<protein>
    <recommendedName>
        <fullName evidence="2">F-box domain-containing protein</fullName>
    </recommendedName>
</protein>
<dbReference type="AlphaFoldDB" id="A0A1L9T7S5"/>
<evidence type="ECO:0000313" key="4">
    <source>
        <dbReference type="Proteomes" id="UP000184356"/>
    </source>
</evidence>
<dbReference type="Gene3D" id="1.20.1280.50">
    <property type="match status" value="1"/>
</dbReference>
<accession>A0A1L9T7S5</accession>
<dbReference type="Proteomes" id="UP000184356">
    <property type="component" value="Unassembled WGS sequence"/>
</dbReference>
<evidence type="ECO:0000259" key="2">
    <source>
        <dbReference type="Pfam" id="PF12937"/>
    </source>
</evidence>
<feature type="signal peptide" evidence="1">
    <location>
        <begin position="1"/>
        <end position="17"/>
    </location>
</feature>
<evidence type="ECO:0000256" key="1">
    <source>
        <dbReference type="SAM" id="SignalP"/>
    </source>
</evidence>
<proteinExistence type="predicted"/>
<gene>
    <name evidence="3" type="ORF">ASPSYDRAFT_135134</name>
</gene>
<keyword evidence="1" id="KW-0732">Signal</keyword>
<dbReference type="SUPFAM" id="SSF81383">
    <property type="entry name" value="F-box domain"/>
    <property type="match status" value="1"/>
</dbReference>
<keyword evidence="4" id="KW-1185">Reference proteome</keyword>